<dbReference type="InterPro" id="IPR005290">
    <property type="entry name" value="Ribosomal_uS15_bac-type"/>
</dbReference>
<dbReference type="AlphaFoldDB" id="A0A1G2DWU3"/>
<accession>A0A1G2DWU3</accession>
<dbReference type="Pfam" id="PF00312">
    <property type="entry name" value="Ribosomal_S15"/>
    <property type="match status" value="1"/>
</dbReference>
<dbReference type="GO" id="GO:0003735">
    <property type="term" value="F:structural constituent of ribosome"/>
    <property type="evidence" value="ECO:0007669"/>
    <property type="project" value="InterPro"/>
</dbReference>
<proteinExistence type="inferred from homology"/>
<dbReference type="InterPro" id="IPR009068">
    <property type="entry name" value="uS15_NS1_RNA-bd_sf"/>
</dbReference>
<keyword evidence="4 6" id="KW-0699">rRNA-binding</keyword>
<dbReference type="SMART" id="SM01387">
    <property type="entry name" value="Ribosomal_S15"/>
    <property type="match status" value="1"/>
</dbReference>
<comment type="caution">
    <text evidence="7">The sequence shown here is derived from an EMBL/GenBank/DDBJ whole genome shotgun (WGS) entry which is preliminary data.</text>
</comment>
<comment type="function">
    <text evidence="4">Forms an intersubunit bridge (bridge B4) with the 23S rRNA of the 50S subunit in the ribosome.</text>
</comment>
<keyword evidence="4 6" id="KW-0694">RNA-binding</keyword>
<comment type="similarity">
    <text evidence="4 5">Belongs to the universal ribosomal protein uS15 family.</text>
</comment>
<evidence type="ECO:0000313" key="7">
    <source>
        <dbReference type="EMBL" id="OGZ18075.1"/>
    </source>
</evidence>
<evidence type="ECO:0000256" key="1">
    <source>
        <dbReference type="ARBA" id="ARBA00022980"/>
    </source>
</evidence>
<protein>
    <recommendedName>
        <fullName evidence="4">Small ribosomal subunit protein uS15</fullName>
    </recommendedName>
</protein>
<keyword evidence="1 4" id="KW-0689">Ribosomal protein</keyword>
<organism evidence="7 8">
    <name type="scientific">Candidatus Nealsonbacteria bacterium RBG_13_36_15</name>
    <dbReference type="NCBI Taxonomy" id="1801660"/>
    <lineage>
        <taxon>Bacteria</taxon>
        <taxon>Candidatus Nealsoniibacteriota</taxon>
    </lineage>
</organism>
<evidence type="ECO:0000256" key="3">
    <source>
        <dbReference type="ARBA" id="ARBA00064542"/>
    </source>
</evidence>
<evidence type="ECO:0000256" key="4">
    <source>
        <dbReference type="HAMAP-Rule" id="MF_01343"/>
    </source>
</evidence>
<evidence type="ECO:0000313" key="8">
    <source>
        <dbReference type="Proteomes" id="UP000176752"/>
    </source>
</evidence>
<comment type="function">
    <text evidence="4 6">One of the primary rRNA binding proteins, it binds directly to 16S rRNA where it helps nucleate assembly of the platform of the 30S subunit by binding and bridging several RNA helices of the 16S rRNA.</text>
</comment>
<dbReference type="PANTHER" id="PTHR23321:SF26">
    <property type="entry name" value="SMALL RIBOSOMAL SUBUNIT PROTEIN US15M"/>
    <property type="match status" value="1"/>
</dbReference>
<dbReference type="EMBL" id="MHLV01000005">
    <property type="protein sequence ID" value="OGZ18075.1"/>
    <property type="molecule type" value="Genomic_DNA"/>
</dbReference>
<dbReference type="InterPro" id="IPR000589">
    <property type="entry name" value="Ribosomal_uS15"/>
</dbReference>
<gene>
    <name evidence="4" type="primary">rpsO</name>
    <name evidence="7" type="ORF">A2Z78_01755</name>
</gene>
<dbReference type="Gene3D" id="1.10.287.10">
    <property type="entry name" value="S15/NS1, RNA-binding"/>
    <property type="match status" value="1"/>
</dbReference>
<keyword evidence="2 4" id="KW-0687">Ribonucleoprotein</keyword>
<sequence length="88" mass="10340">MLTQKEKEKIISKYKLHGVDTGSPEVQIALFTEEVKKLLLHFKKHPKDLHSKRGLLKMVVKRKALLNYLKEEDSKRYNNILKKVGLKK</sequence>
<dbReference type="NCBIfam" id="TIGR00952">
    <property type="entry name" value="S15_bact"/>
    <property type="match status" value="1"/>
</dbReference>
<dbReference type="STRING" id="1801660.A2Z78_01755"/>
<evidence type="ECO:0000256" key="6">
    <source>
        <dbReference type="RuleBase" id="RU004524"/>
    </source>
</evidence>
<evidence type="ECO:0000256" key="2">
    <source>
        <dbReference type="ARBA" id="ARBA00023274"/>
    </source>
</evidence>
<name>A0A1G2DWU3_9BACT</name>
<dbReference type="Gene3D" id="6.10.250.3130">
    <property type="match status" value="1"/>
</dbReference>
<dbReference type="HAMAP" id="MF_01343_B">
    <property type="entry name" value="Ribosomal_uS15_B"/>
    <property type="match status" value="1"/>
</dbReference>
<comment type="subunit">
    <text evidence="3 4">Part of the 30S ribosomal subunit. Forms a bridge to the 50S subunit in the 70S ribosome, contacting the 23S rRNA.</text>
</comment>
<dbReference type="SUPFAM" id="SSF47060">
    <property type="entry name" value="S15/NS1 RNA-binding domain"/>
    <property type="match status" value="1"/>
</dbReference>
<dbReference type="FunFam" id="1.10.287.10:FF:000002">
    <property type="entry name" value="30S ribosomal protein S15"/>
    <property type="match status" value="1"/>
</dbReference>
<dbReference type="PANTHER" id="PTHR23321">
    <property type="entry name" value="RIBOSOMAL PROTEIN S15, BACTERIAL AND ORGANELLAR"/>
    <property type="match status" value="1"/>
</dbReference>
<dbReference type="GO" id="GO:0019843">
    <property type="term" value="F:rRNA binding"/>
    <property type="evidence" value="ECO:0007669"/>
    <property type="project" value="UniProtKB-UniRule"/>
</dbReference>
<dbReference type="Proteomes" id="UP000176752">
    <property type="component" value="Unassembled WGS sequence"/>
</dbReference>
<dbReference type="PROSITE" id="PS00362">
    <property type="entry name" value="RIBOSOMAL_S15"/>
    <property type="match status" value="1"/>
</dbReference>
<dbReference type="GO" id="GO:0006412">
    <property type="term" value="P:translation"/>
    <property type="evidence" value="ECO:0007669"/>
    <property type="project" value="UniProtKB-UniRule"/>
</dbReference>
<dbReference type="GO" id="GO:0022627">
    <property type="term" value="C:cytosolic small ribosomal subunit"/>
    <property type="evidence" value="ECO:0007669"/>
    <property type="project" value="TreeGrafter"/>
</dbReference>
<reference evidence="7 8" key="1">
    <citation type="journal article" date="2016" name="Nat. Commun.">
        <title>Thousands of microbial genomes shed light on interconnected biogeochemical processes in an aquifer system.</title>
        <authorList>
            <person name="Anantharaman K."/>
            <person name="Brown C.T."/>
            <person name="Hug L.A."/>
            <person name="Sharon I."/>
            <person name="Castelle C.J."/>
            <person name="Probst A.J."/>
            <person name="Thomas B.C."/>
            <person name="Singh A."/>
            <person name="Wilkins M.J."/>
            <person name="Karaoz U."/>
            <person name="Brodie E.L."/>
            <person name="Williams K.H."/>
            <person name="Hubbard S.S."/>
            <person name="Banfield J.F."/>
        </authorList>
    </citation>
    <scope>NUCLEOTIDE SEQUENCE [LARGE SCALE GENOMIC DNA]</scope>
</reference>
<dbReference type="CDD" id="cd00353">
    <property type="entry name" value="Ribosomal_S15p_S13e"/>
    <property type="match status" value="1"/>
</dbReference>
<evidence type="ECO:0000256" key="5">
    <source>
        <dbReference type="RuleBase" id="RU003919"/>
    </source>
</evidence>